<reference evidence="2 3" key="1">
    <citation type="submission" date="2024-06" db="EMBL/GenBank/DDBJ databases">
        <title>A chromosome level genome sequence of Diviner's sage (Salvia divinorum).</title>
        <authorList>
            <person name="Ford S.A."/>
            <person name="Ro D.-K."/>
            <person name="Ness R.W."/>
            <person name="Phillips M.A."/>
        </authorList>
    </citation>
    <scope>NUCLEOTIDE SEQUENCE [LARGE SCALE GENOMIC DNA]</scope>
    <source>
        <strain evidence="2">SAF-2024a</strain>
        <tissue evidence="2">Leaf</tissue>
    </source>
</reference>
<keyword evidence="1" id="KW-0732">Signal</keyword>
<feature type="chain" id="PRO_5044809326" evidence="1">
    <location>
        <begin position="22"/>
        <end position="120"/>
    </location>
</feature>
<gene>
    <name evidence="2" type="ORF">AAHA92_28862</name>
</gene>
<sequence length="120" mass="11064">MANFSLIALLALAVVVAHATARNIPTDHQTTNPNLNALAPSQNLADQKNFISYGGGWGGIGYVGVLPVIGGVGGVGGAGGIGGLGGLGGGIGKVGGIGIGGGIGKVGGIGIGGGLGGIAP</sequence>
<organism evidence="2 3">
    <name type="scientific">Salvia divinorum</name>
    <name type="common">Maria pastora</name>
    <name type="synonym">Diviner's sage</name>
    <dbReference type="NCBI Taxonomy" id="28513"/>
    <lineage>
        <taxon>Eukaryota</taxon>
        <taxon>Viridiplantae</taxon>
        <taxon>Streptophyta</taxon>
        <taxon>Embryophyta</taxon>
        <taxon>Tracheophyta</taxon>
        <taxon>Spermatophyta</taxon>
        <taxon>Magnoliopsida</taxon>
        <taxon>eudicotyledons</taxon>
        <taxon>Gunneridae</taxon>
        <taxon>Pentapetalae</taxon>
        <taxon>asterids</taxon>
        <taxon>lamiids</taxon>
        <taxon>Lamiales</taxon>
        <taxon>Lamiaceae</taxon>
        <taxon>Nepetoideae</taxon>
        <taxon>Mentheae</taxon>
        <taxon>Salviinae</taxon>
        <taxon>Salvia</taxon>
        <taxon>Salvia subgen. Calosphace</taxon>
    </lineage>
</organism>
<proteinExistence type="predicted"/>
<protein>
    <submittedName>
        <fullName evidence="2">Glycine-rich protein 5-like</fullName>
    </submittedName>
</protein>
<dbReference type="AlphaFoldDB" id="A0ABD1FZ96"/>
<comment type="caution">
    <text evidence="2">The sequence shown here is derived from an EMBL/GenBank/DDBJ whole genome shotgun (WGS) entry which is preliminary data.</text>
</comment>
<evidence type="ECO:0000313" key="2">
    <source>
        <dbReference type="EMBL" id="KAL1536171.1"/>
    </source>
</evidence>
<keyword evidence="3" id="KW-1185">Reference proteome</keyword>
<dbReference type="Proteomes" id="UP001567538">
    <property type="component" value="Unassembled WGS sequence"/>
</dbReference>
<dbReference type="PANTHER" id="PTHR34463">
    <property type="entry name" value="GLYCINE-RICH PROTEIN"/>
    <property type="match status" value="1"/>
</dbReference>
<evidence type="ECO:0000313" key="3">
    <source>
        <dbReference type="Proteomes" id="UP001567538"/>
    </source>
</evidence>
<evidence type="ECO:0000256" key="1">
    <source>
        <dbReference type="SAM" id="SignalP"/>
    </source>
</evidence>
<feature type="signal peptide" evidence="1">
    <location>
        <begin position="1"/>
        <end position="21"/>
    </location>
</feature>
<name>A0ABD1FZ96_SALDI</name>
<dbReference type="EMBL" id="JBEAFC010000011">
    <property type="protein sequence ID" value="KAL1536171.1"/>
    <property type="molecule type" value="Genomic_DNA"/>
</dbReference>
<accession>A0ABD1FZ96</accession>
<dbReference type="PANTHER" id="PTHR34463:SF12">
    <property type="entry name" value="GLYCINE-RICH PROTEIN"/>
    <property type="match status" value="1"/>
</dbReference>